<evidence type="ECO:0000313" key="2">
    <source>
        <dbReference type="Proteomes" id="UP000076532"/>
    </source>
</evidence>
<organism evidence="1 2">
    <name type="scientific">Athelia psychrophila</name>
    <dbReference type="NCBI Taxonomy" id="1759441"/>
    <lineage>
        <taxon>Eukaryota</taxon>
        <taxon>Fungi</taxon>
        <taxon>Dikarya</taxon>
        <taxon>Basidiomycota</taxon>
        <taxon>Agaricomycotina</taxon>
        <taxon>Agaricomycetes</taxon>
        <taxon>Agaricomycetidae</taxon>
        <taxon>Atheliales</taxon>
        <taxon>Atheliaceae</taxon>
        <taxon>Athelia</taxon>
    </lineage>
</organism>
<dbReference type="OrthoDB" id="121380at2759"/>
<dbReference type="Proteomes" id="UP000076532">
    <property type="component" value="Unassembled WGS sequence"/>
</dbReference>
<protein>
    <submittedName>
        <fullName evidence="1">Uncharacterized protein</fullName>
    </submittedName>
</protein>
<gene>
    <name evidence="1" type="ORF">FIBSPDRAFT_858320</name>
</gene>
<dbReference type="EMBL" id="KV417532">
    <property type="protein sequence ID" value="KZP23403.1"/>
    <property type="molecule type" value="Genomic_DNA"/>
</dbReference>
<keyword evidence="2" id="KW-1185">Reference proteome</keyword>
<reference evidence="1 2" key="1">
    <citation type="journal article" date="2016" name="Mol. Biol. Evol.">
        <title>Comparative Genomics of Early-Diverging Mushroom-Forming Fungi Provides Insights into the Origins of Lignocellulose Decay Capabilities.</title>
        <authorList>
            <person name="Nagy L.G."/>
            <person name="Riley R."/>
            <person name="Tritt A."/>
            <person name="Adam C."/>
            <person name="Daum C."/>
            <person name="Floudas D."/>
            <person name="Sun H."/>
            <person name="Yadav J.S."/>
            <person name="Pangilinan J."/>
            <person name="Larsson K.H."/>
            <person name="Matsuura K."/>
            <person name="Barry K."/>
            <person name="Labutti K."/>
            <person name="Kuo R."/>
            <person name="Ohm R.A."/>
            <person name="Bhattacharya S.S."/>
            <person name="Shirouzu T."/>
            <person name="Yoshinaga Y."/>
            <person name="Martin F.M."/>
            <person name="Grigoriev I.V."/>
            <person name="Hibbett D.S."/>
        </authorList>
    </citation>
    <scope>NUCLEOTIDE SEQUENCE [LARGE SCALE GENOMIC DNA]</scope>
    <source>
        <strain evidence="1 2">CBS 109695</strain>
    </source>
</reference>
<name>A0A166LWZ4_9AGAM</name>
<sequence>MPSSPEYVRRDLARERYGRLCRAPVPRAGLEDEIPVMDGVRKGLRAGYPRLEGYDGETWMRGAWPAKARASRSSLRYSRATTPRALHIHTKVFTN</sequence>
<dbReference type="AlphaFoldDB" id="A0A166LWZ4"/>
<evidence type="ECO:0000313" key="1">
    <source>
        <dbReference type="EMBL" id="KZP23403.1"/>
    </source>
</evidence>
<accession>A0A166LWZ4</accession>
<proteinExistence type="predicted"/>